<evidence type="ECO:0000313" key="2">
    <source>
        <dbReference type="EMBL" id="MBE9665999.1"/>
    </source>
</evidence>
<keyword evidence="3" id="KW-1185">Reference proteome</keyword>
<accession>A0ABR9XF36</accession>
<evidence type="ECO:0000313" key="3">
    <source>
        <dbReference type="Proteomes" id="UP000632774"/>
    </source>
</evidence>
<organism evidence="2 3">
    <name type="scientific">Mucilaginibacter boryungensis</name>
    <dbReference type="NCBI Taxonomy" id="768480"/>
    <lineage>
        <taxon>Bacteria</taxon>
        <taxon>Pseudomonadati</taxon>
        <taxon>Bacteroidota</taxon>
        <taxon>Sphingobacteriia</taxon>
        <taxon>Sphingobacteriales</taxon>
        <taxon>Sphingobacteriaceae</taxon>
        <taxon>Mucilaginibacter</taxon>
    </lineage>
</organism>
<dbReference type="PANTHER" id="PTHR22916">
    <property type="entry name" value="GLYCOSYLTRANSFERASE"/>
    <property type="match status" value="1"/>
</dbReference>
<dbReference type="Gene3D" id="3.90.550.10">
    <property type="entry name" value="Spore Coat Polysaccharide Biosynthesis Protein SpsA, Chain A"/>
    <property type="match status" value="1"/>
</dbReference>
<dbReference type="InterPro" id="IPR029044">
    <property type="entry name" value="Nucleotide-diphossugar_trans"/>
</dbReference>
<protein>
    <submittedName>
        <fullName evidence="2">Glycosyltransferase</fullName>
    </submittedName>
</protein>
<feature type="domain" description="Glycosyltransferase 2-like" evidence="1">
    <location>
        <begin position="67"/>
        <end position="187"/>
    </location>
</feature>
<dbReference type="SUPFAM" id="SSF53448">
    <property type="entry name" value="Nucleotide-diphospho-sugar transferases"/>
    <property type="match status" value="1"/>
</dbReference>
<sequence length="311" mass="35797">MEIINPLPAYREAFIIKGVQLPLMQVPYKHTGLLAELPVNNINIGWPWQTEVDPAAYLAEINWPKLTIVIPSFNQGKFIEHAIRSVLLQNYPHVELIIMDGGSTDETNNILNKYAKWISYTQNEKDNGQGHGINLGFSMASGSYYGWLNSDDFYNQNAFLVLATEILKSGKDFYYGDGLTVNEDNSIQTYWQAHLVWDMFLRYGGLIASHSAFWKNKVHQPIWEKMNCNVDGELWLRLVKGVSKKHIRFALGSIRQHGDTKSANDGFNSKWQQDDQNIESIYGKPPGMHSAKTYFYRFVQNLFTFYNKLLR</sequence>
<dbReference type="InterPro" id="IPR001173">
    <property type="entry name" value="Glyco_trans_2-like"/>
</dbReference>
<dbReference type="EMBL" id="JADFFM010000001">
    <property type="protein sequence ID" value="MBE9665999.1"/>
    <property type="molecule type" value="Genomic_DNA"/>
</dbReference>
<evidence type="ECO:0000259" key="1">
    <source>
        <dbReference type="Pfam" id="PF00535"/>
    </source>
</evidence>
<dbReference type="Proteomes" id="UP000632774">
    <property type="component" value="Unassembled WGS sequence"/>
</dbReference>
<reference evidence="2 3" key="1">
    <citation type="submission" date="2020-10" db="EMBL/GenBank/DDBJ databases">
        <title>Mucilaginibacter mali sp. nov., isolated from rhizosphere soil of apple orchard.</title>
        <authorList>
            <person name="Lee J.-S."/>
            <person name="Kim H.S."/>
            <person name="Kim J.-S."/>
        </authorList>
    </citation>
    <scope>NUCLEOTIDE SEQUENCE [LARGE SCALE GENOMIC DNA]</scope>
    <source>
        <strain evidence="2 3">KCTC 23157</strain>
    </source>
</reference>
<comment type="caution">
    <text evidence="2">The sequence shown here is derived from an EMBL/GenBank/DDBJ whole genome shotgun (WGS) entry which is preliminary data.</text>
</comment>
<name>A0ABR9XF36_9SPHI</name>
<dbReference type="Pfam" id="PF00535">
    <property type="entry name" value="Glycos_transf_2"/>
    <property type="match status" value="1"/>
</dbReference>
<gene>
    <name evidence="2" type="ORF">IRJ18_06470</name>
</gene>
<dbReference type="PANTHER" id="PTHR22916:SF65">
    <property type="entry name" value="SLR1065 PROTEIN"/>
    <property type="match status" value="1"/>
</dbReference>
<dbReference type="RefSeq" id="WP_194105374.1">
    <property type="nucleotide sequence ID" value="NZ_JADFFM010000001.1"/>
</dbReference>
<proteinExistence type="predicted"/>